<accession>A0A1I3AJD2</accession>
<dbReference type="FunFam" id="2.40.30.10:FF:000007">
    <property type="entry name" value="Translation initiation factor IF-2"/>
    <property type="match status" value="1"/>
</dbReference>
<dbReference type="CDD" id="cd03692">
    <property type="entry name" value="mtIF2_IVc"/>
    <property type="match status" value="1"/>
</dbReference>
<reference evidence="14" key="1">
    <citation type="submission" date="2016-10" db="EMBL/GenBank/DDBJ databases">
        <authorList>
            <person name="Varghese N."/>
            <person name="Submissions S."/>
        </authorList>
    </citation>
    <scope>NUCLEOTIDE SEQUENCE [LARGE SCALE GENOMIC DNA]</scope>
    <source>
        <strain evidence="14">Z-7934</strain>
    </source>
</reference>
<gene>
    <name evidence="8" type="primary">infB</name>
    <name evidence="13" type="ORF">SAMN05192551_101214</name>
</gene>
<evidence type="ECO:0000313" key="14">
    <source>
        <dbReference type="Proteomes" id="UP000199287"/>
    </source>
</evidence>
<dbReference type="SUPFAM" id="SSF52156">
    <property type="entry name" value="Initiation factor IF2/eIF5b, domain 3"/>
    <property type="match status" value="1"/>
</dbReference>
<feature type="region of interest" description="Disordered" evidence="11">
    <location>
        <begin position="71"/>
        <end position="118"/>
    </location>
</feature>
<name>A0A1I3AJD2_9FIRM</name>
<dbReference type="InterPro" id="IPR009000">
    <property type="entry name" value="Transl_B-barrel_sf"/>
</dbReference>
<keyword evidence="3 8" id="KW-0396">Initiation factor</keyword>
<dbReference type="PROSITE" id="PS51722">
    <property type="entry name" value="G_TR_2"/>
    <property type="match status" value="1"/>
</dbReference>
<dbReference type="AlphaFoldDB" id="A0A1I3AJD2"/>
<dbReference type="InterPro" id="IPR053905">
    <property type="entry name" value="EF-G-like_DII"/>
</dbReference>
<feature type="coiled-coil region" evidence="10">
    <location>
        <begin position="7"/>
        <end position="34"/>
    </location>
</feature>
<dbReference type="InterPro" id="IPR044145">
    <property type="entry name" value="IF2_II"/>
</dbReference>
<evidence type="ECO:0000256" key="5">
    <source>
        <dbReference type="ARBA" id="ARBA00022917"/>
    </source>
</evidence>
<evidence type="ECO:0000256" key="3">
    <source>
        <dbReference type="ARBA" id="ARBA00022540"/>
    </source>
</evidence>
<dbReference type="InterPro" id="IPR023115">
    <property type="entry name" value="TIF_IF2_dom3"/>
</dbReference>
<sequence length="704" mass="76874">MRVYQLAKELNIENKELINKLQDLNIKVNSHMSTIEEEDAALVIELITDENSSESSAGDNVTEMNCEEKKNLTNLNKNDSTELNSKSGVGSSKEKLKKESNSKTSKEDAQKKLDSQKKGSDTIEIGEKIIVKDFAEKLNKNPNEIIMKLIQKGVMAAINQEIDFDSAHDIAAEYEVELLKIEEKTATDDVADVIIEADNVKDLKPRPPVVTVMGHVDHGKTSLLDAIRKTKVTEREAGGITQHIGASEILIDKKRIVFLDTPGHEAFTAMRARGAKVTDIAILVVAADDGVMPQTLEAINHAKAAQVPIIVAINKIDKPGSNPDRVKQELADQGVLIEEYGGDVICVPVSALHGDNIDGLLEMILLVAEMEELKANPNRKATGIVVEAKLDKGRGAVATVLVQNGTLKIGDSVVIGNTCGRIRAMINDKGKNVKSAKPSTAIEITGLSDVPDAGDQMIAVDNDRIAREIVENRKNKIKEEQLKASQKISLDALYQQMQDGQLKELNIILKADVHGSVEAVKQSLNKLTNEKVAIKTIHGGVGAITETDVMLASASNAIIIGFNVRPTANATALAKKEDVDIRPYRIIYNAIEDIEAAMKGMLDPVYKEEELGKAEVRVVFKVPGSGMVAGCYVIEGKILRNAQIRLVRDGIVIHDGTIQSLKRFKDDVKEVATGYECGIGIENFNDIKENDIIEAYHMKELKQT</sequence>
<dbReference type="PROSITE" id="PS01176">
    <property type="entry name" value="IF2"/>
    <property type="match status" value="1"/>
</dbReference>
<dbReference type="SUPFAM" id="SSF52540">
    <property type="entry name" value="P-loop containing nucleoside triphosphate hydrolases"/>
    <property type="match status" value="1"/>
</dbReference>
<comment type="function">
    <text evidence="7 8 9">One of the essential components for the initiation of protein synthesis. Protects formylmethionyl-tRNA from spontaneous hydrolysis and promotes its binding to the 30S ribosomal subunits. Also involved in the hydrolysis of GTP during the formation of the 70S ribosomal complex.</text>
</comment>
<dbReference type="PANTHER" id="PTHR43381">
    <property type="entry name" value="TRANSLATION INITIATION FACTOR IF-2-RELATED"/>
    <property type="match status" value="1"/>
</dbReference>
<evidence type="ECO:0000256" key="11">
    <source>
        <dbReference type="SAM" id="MobiDB-lite"/>
    </source>
</evidence>
<dbReference type="CDD" id="cd01887">
    <property type="entry name" value="IF2_eIF5B"/>
    <property type="match status" value="1"/>
</dbReference>
<comment type="similarity">
    <text evidence="1 8 9">Belongs to the TRAFAC class translation factor GTPase superfamily. Classic translation factor GTPase family. IF-2 subfamily.</text>
</comment>
<keyword evidence="4 8" id="KW-0547">Nucleotide-binding</keyword>
<dbReference type="Gene3D" id="2.40.30.10">
    <property type="entry name" value="Translation factors"/>
    <property type="match status" value="2"/>
</dbReference>
<dbReference type="InterPro" id="IPR000178">
    <property type="entry name" value="TF_IF2_bacterial-like"/>
</dbReference>
<evidence type="ECO:0000256" key="9">
    <source>
        <dbReference type="RuleBase" id="RU000644"/>
    </source>
</evidence>
<dbReference type="GO" id="GO:0003924">
    <property type="term" value="F:GTPase activity"/>
    <property type="evidence" value="ECO:0007669"/>
    <property type="project" value="UniProtKB-UniRule"/>
</dbReference>
<comment type="subcellular location">
    <subcellularLocation>
        <location evidence="8">Cytoplasm</location>
    </subcellularLocation>
</comment>
<dbReference type="InterPro" id="IPR000795">
    <property type="entry name" value="T_Tr_GTP-bd_dom"/>
</dbReference>
<dbReference type="HAMAP" id="MF_00100_B">
    <property type="entry name" value="IF_2_B"/>
    <property type="match status" value="1"/>
</dbReference>
<feature type="region of interest" description="G-domain" evidence="8">
    <location>
        <begin position="208"/>
        <end position="356"/>
    </location>
</feature>
<feature type="binding site" evidence="8">
    <location>
        <begin position="260"/>
        <end position="264"/>
    </location>
    <ligand>
        <name>GTP</name>
        <dbReference type="ChEBI" id="CHEBI:37565"/>
    </ligand>
</feature>
<dbReference type="FunFam" id="3.40.50.300:FF:000019">
    <property type="entry name" value="Translation initiation factor IF-2"/>
    <property type="match status" value="1"/>
</dbReference>
<dbReference type="FunFam" id="2.40.30.10:FF:000008">
    <property type="entry name" value="Translation initiation factor IF-2"/>
    <property type="match status" value="1"/>
</dbReference>
<feature type="binding site" evidence="8">
    <location>
        <begin position="214"/>
        <end position="221"/>
    </location>
    <ligand>
        <name>GTP</name>
        <dbReference type="ChEBI" id="CHEBI:37565"/>
    </ligand>
</feature>
<evidence type="ECO:0000256" key="6">
    <source>
        <dbReference type="ARBA" id="ARBA00023134"/>
    </source>
</evidence>
<dbReference type="Pfam" id="PF04760">
    <property type="entry name" value="IF2_N"/>
    <property type="match status" value="2"/>
</dbReference>
<dbReference type="EMBL" id="FOQA01000001">
    <property type="protein sequence ID" value="SFH49431.1"/>
    <property type="molecule type" value="Genomic_DNA"/>
</dbReference>
<feature type="domain" description="Tr-type G" evidence="12">
    <location>
        <begin position="205"/>
        <end position="374"/>
    </location>
</feature>
<dbReference type="PANTHER" id="PTHR43381:SF5">
    <property type="entry name" value="TR-TYPE G DOMAIN-CONTAINING PROTEIN"/>
    <property type="match status" value="1"/>
</dbReference>
<dbReference type="InterPro" id="IPR027417">
    <property type="entry name" value="P-loop_NTPase"/>
</dbReference>
<evidence type="ECO:0000256" key="4">
    <source>
        <dbReference type="ARBA" id="ARBA00022741"/>
    </source>
</evidence>
<feature type="binding site" evidence="8">
    <location>
        <begin position="314"/>
        <end position="317"/>
    </location>
    <ligand>
        <name>GTP</name>
        <dbReference type="ChEBI" id="CHEBI:37565"/>
    </ligand>
</feature>
<dbReference type="Pfam" id="PF22042">
    <property type="entry name" value="EF-G_D2"/>
    <property type="match status" value="1"/>
</dbReference>
<dbReference type="Proteomes" id="UP000199287">
    <property type="component" value="Unassembled WGS sequence"/>
</dbReference>
<evidence type="ECO:0000256" key="10">
    <source>
        <dbReference type="SAM" id="Coils"/>
    </source>
</evidence>
<dbReference type="CDD" id="cd03702">
    <property type="entry name" value="IF2_mtIF2_II"/>
    <property type="match status" value="1"/>
</dbReference>
<keyword evidence="14" id="KW-1185">Reference proteome</keyword>
<evidence type="ECO:0000256" key="1">
    <source>
        <dbReference type="ARBA" id="ARBA00007733"/>
    </source>
</evidence>
<dbReference type="Pfam" id="PF11987">
    <property type="entry name" value="IF-2"/>
    <property type="match status" value="1"/>
</dbReference>
<dbReference type="Gene3D" id="3.40.50.10050">
    <property type="entry name" value="Translation initiation factor IF- 2, domain 3"/>
    <property type="match status" value="1"/>
</dbReference>
<dbReference type="GO" id="GO:0003743">
    <property type="term" value="F:translation initiation factor activity"/>
    <property type="evidence" value="ECO:0007669"/>
    <property type="project" value="UniProtKB-UniRule"/>
</dbReference>
<feature type="compositionally biased region" description="Basic and acidic residues" evidence="11">
    <location>
        <begin position="92"/>
        <end position="118"/>
    </location>
</feature>
<dbReference type="Pfam" id="PF00009">
    <property type="entry name" value="GTP_EFTU"/>
    <property type="match status" value="1"/>
</dbReference>
<evidence type="ECO:0000256" key="7">
    <source>
        <dbReference type="ARBA" id="ARBA00025162"/>
    </source>
</evidence>
<dbReference type="Gene3D" id="3.40.50.300">
    <property type="entry name" value="P-loop containing nucleotide triphosphate hydrolases"/>
    <property type="match status" value="1"/>
</dbReference>
<keyword evidence="5 8" id="KW-0648">Protein biosynthesis</keyword>
<organism evidence="13 14">
    <name type="scientific">Tindallia magadiensis</name>
    <dbReference type="NCBI Taxonomy" id="69895"/>
    <lineage>
        <taxon>Bacteria</taxon>
        <taxon>Bacillati</taxon>
        <taxon>Bacillota</taxon>
        <taxon>Clostridia</taxon>
        <taxon>Peptostreptococcales</taxon>
        <taxon>Tindalliaceae</taxon>
        <taxon>Tindallia</taxon>
    </lineage>
</organism>
<dbReference type="SUPFAM" id="SSF50447">
    <property type="entry name" value="Translation proteins"/>
    <property type="match status" value="2"/>
</dbReference>
<protein>
    <recommendedName>
        <fullName evidence="2 8">Translation initiation factor IF-2</fullName>
    </recommendedName>
</protein>
<dbReference type="FunFam" id="3.40.50.10050:FF:000001">
    <property type="entry name" value="Translation initiation factor IF-2"/>
    <property type="match status" value="1"/>
</dbReference>
<dbReference type="GO" id="GO:0005525">
    <property type="term" value="F:GTP binding"/>
    <property type="evidence" value="ECO:0007669"/>
    <property type="project" value="UniProtKB-KW"/>
</dbReference>
<dbReference type="InterPro" id="IPR005225">
    <property type="entry name" value="Small_GTP-bd"/>
</dbReference>
<dbReference type="Gene3D" id="1.10.10.2480">
    <property type="match status" value="1"/>
</dbReference>
<evidence type="ECO:0000313" key="13">
    <source>
        <dbReference type="EMBL" id="SFH49431.1"/>
    </source>
</evidence>
<dbReference type="InterPro" id="IPR006847">
    <property type="entry name" value="IF2_N"/>
</dbReference>
<keyword evidence="10" id="KW-0175">Coiled coil</keyword>
<keyword evidence="8" id="KW-0963">Cytoplasm</keyword>
<dbReference type="STRING" id="69895.SAMN05192551_101214"/>
<proteinExistence type="inferred from homology"/>
<evidence type="ECO:0000256" key="2">
    <source>
        <dbReference type="ARBA" id="ARBA00020675"/>
    </source>
</evidence>
<evidence type="ECO:0000259" key="12">
    <source>
        <dbReference type="PROSITE" id="PS51722"/>
    </source>
</evidence>
<dbReference type="InterPro" id="IPR015760">
    <property type="entry name" value="TIF_IF2"/>
</dbReference>
<evidence type="ECO:0000256" key="8">
    <source>
        <dbReference type="HAMAP-Rule" id="MF_00100"/>
    </source>
</evidence>
<dbReference type="NCBIfam" id="TIGR00231">
    <property type="entry name" value="small_GTP"/>
    <property type="match status" value="1"/>
</dbReference>
<dbReference type="GO" id="GO:0005829">
    <property type="term" value="C:cytosol"/>
    <property type="evidence" value="ECO:0007669"/>
    <property type="project" value="TreeGrafter"/>
</dbReference>
<keyword evidence="6 8" id="KW-0342">GTP-binding</keyword>
<dbReference type="NCBIfam" id="TIGR00487">
    <property type="entry name" value="IF-2"/>
    <property type="match status" value="1"/>
</dbReference>
<dbReference type="InterPro" id="IPR036925">
    <property type="entry name" value="TIF_IF2_dom3_sf"/>
</dbReference>